<dbReference type="EMBL" id="JBKBDD010000003">
    <property type="protein sequence ID" value="MFN6543890.1"/>
    <property type="molecule type" value="Genomic_DNA"/>
</dbReference>
<sequence>MSETTIEQPASKAPQLRTRFGGGVLRRSRGRHHKTGASLRVVDIQRSTSNEILVAAVNAPVPELDALVEAYESALRASVAWAVSA</sequence>
<dbReference type="RefSeq" id="WP_409543283.1">
    <property type="nucleotide sequence ID" value="NZ_JBKBDD010000003.1"/>
</dbReference>
<organism evidence="1 2">
    <name type="scientific">Mycolicibacterium nivoides</name>
    <dbReference type="NCBI Taxonomy" id="2487344"/>
    <lineage>
        <taxon>Bacteria</taxon>
        <taxon>Bacillati</taxon>
        <taxon>Actinomycetota</taxon>
        <taxon>Actinomycetes</taxon>
        <taxon>Mycobacteriales</taxon>
        <taxon>Mycobacteriaceae</taxon>
        <taxon>Mycolicibacterium</taxon>
    </lineage>
</organism>
<dbReference type="Proteomes" id="UP001635816">
    <property type="component" value="Unassembled WGS sequence"/>
</dbReference>
<reference evidence="1 2" key="1">
    <citation type="submission" date="2024-12" db="EMBL/GenBank/DDBJ databases">
        <title>The coexistence of Mycolicibacterium septicum and Mycolicibacterium nivoides in clinical samples.</title>
        <authorList>
            <person name="Wang C."/>
            <person name="Feng Y."/>
            <person name="Zong Z."/>
        </authorList>
    </citation>
    <scope>NUCLEOTIDE SEQUENCE [LARGE SCALE GENOMIC DNA]</scope>
    <source>
        <strain evidence="1 2">120309</strain>
    </source>
</reference>
<accession>A0ABW9L7Y6</accession>
<evidence type="ECO:0000313" key="2">
    <source>
        <dbReference type="Proteomes" id="UP001635816"/>
    </source>
</evidence>
<evidence type="ECO:0000313" key="1">
    <source>
        <dbReference type="EMBL" id="MFN6543890.1"/>
    </source>
</evidence>
<proteinExistence type="predicted"/>
<keyword evidence="2" id="KW-1185">Reference proteome</keyword>
<comment type="caution">
    <text evidence="1">The sequence shown here is derived from an EMBL/GenBank/DDBJ whole genome shotgun (WGS) entry which is preliminary data.</text>
</comment>
<gene>
    <name evidence="1" type="ORF">ACK4CT_11935</name>
</gene>
<protein>
    <submittedName>
        <fullName evidence="1">Uncharacterized protein</fullName>
    </submittedName>
</protein>
<name>A0ABW9L7Y6_9MYCO</name>